<evidence type="ECO:0000313" key="8">
    <source>
        <dbReference type="EMBL" id="KWT67433.1"/>
    </source>
</evidence>
<feature type="transmembrane region" description="Helical" evidence="7">
    <location>
        <begin position="43"/>
        <end position="62"/>
    </location>
</feature>
<dbReference type="GO" id="GO:0005886">
    <property type="term" value="C:plasma membrane"/>
    <property type="evidence" value="ECO:0007669"/>
    <property type="project" value="UniProtKB-SubCell"/>
</dbReference>
<evidence type="ECO:0000256" key="1">
    <source>
        <dbReference type="ARBA" id="ARBA00004651"/>
    </source>
</evidence>
<dbReference type="PRINTS" id="PR00953">
    <property type="entry name" value="TYPE3IMRPROT"/>
</dbReference>
<proteinExistence type="inferred from homology"/>
<sequence length="229" mass="24677">MLMPGFGAQRVPMRVRLFIALSLTFALAPLLVPAVEPATTGNVTPVALLGLIASEALVGAILGLMARMFLLSLQFAGAAIGMLIGLSNTPDTMIDEDEPAASLTTLITLTATVLIFLTELHWEMLRAVVDSYGTVPVPHQMAANFGLVKLVDAVTDGFMLALRICSPFIVYSLLVNLLFGILGKLTPQIPVYFISIPFVLAGGGFILYFTSAEFLQIFIVTFSQWLQRL</sequence>
<name>A0A109BEQ2_HYPSL</name>
<evidence type="ECO:0000256" key="6">
    <source>
        <dbReference type="ARBA" id="ARBA00023136"/>
    </source>
</evidence>
<dbReference type="PANTHER" id="PTHR30065:SF8">
    <property type="entry name" value="FLAGELLAR BIOSYNTHETIC PROTEIN FLIR"/>
    <property type="match status" value="1"/>
</dbReference>
<keyword evidence="8" id="KW-0282">Flagellum</keyword>
<feature type="transmembrane region" description="Helical" evidence="7">
    <location>
        <begin position="189"/>
        <end position="209"/>
    </location>
</feature>
<dbReference type="Proteomes" id="UP000059074">
    <property type="component" value="Unassembled WGS sequence"/>
</dbReference>
<organism evidence="8 9">
    <name type="scientific">Hyphomicrobium sulfonivorans</name>
    <dbReference type="NCBI Taxonomy" id="121290"/>
    <lineage>
        <taxon>Bacteria</taxon>
        <taxon>Pseudomonadati</taxon>
        <taxon>Pseudomonadota</taxon>
        <taxon>Alphaproteobacteria</taxon>
        <taxon>Hyphomicrobiales</taxon>
        <taxon>Hyphomicrobiaceae</taxon>
        <taxon>Hyphomicrobium</taxon>
    </lineage>
</organism>
<evidence type="ECO:0000256" key="2">
    <source>
        <dbReference type="ARBA" id="ARBA00009772"/>
    </source>
</evidence>
<keyword evidence="5 7" id="KW-1133">Transmembrane helix</keyword>
<evidence type="ECO:0000256" key="7">
    <source>
        <dbReference type="SAM" id="Phobius"/>
    </source>
</evidence>
<evidence type="ECO:0000256" key="3">
    <source>
        <dbReference type="ARBA" id="ARBA00022475"/>
    </source>
</evidence>
<keyword evidence="8" id="KW-0966">Cell projection</keyword>
<protein>
    <submittedName>
        <fullName evidence="8">Flagellar biosynthesis protein FliR</fullName>
    </submittedName>
</protein>
<evidence type="ECO:0000313" key="9">
    <source>
        <dbReference type="Proteomes" id="UP000059074"/>
    </source>
</evidence>
<keyword evidence="6 7" id="KW-0472">Membrane</keyword>
<evidence type="ECO:0000256" key="5">
    <source>
        <dbReference type="ARBA" id="ARBA00022989"/>
    </source>
</evidence>
<dbReference type="STRING" id="121290.APY04_1998"/>
<feature type="transmembrane region" description="Helical" evidence="7">
    <location>
        <begin position="99"/>
        <end position="117"/>
    </location>
</feature>
<dbReference type="PATRIC" id="fig|121290.4.peg.3395"/>
<gene>
    <name evidence="8" type="ORF">APY04_1998</name>
</gene>
<keyword evidence="9" id="KW-1185">Reference proteome</keyword>
<dbReference type="Pfam" id="PF01311">
    <property type="entry name" value="Bac_export_1"/>
    <property type="match status" value="1"/>
</dbReference>
<feature type="transmembrane region" description="Helical" evidence="7">
    <location>
        <begin position="69"/>
        <end position="87"/>
    </location>
</feature>
<accession>A0A109BEQ2</accession>
<comment type="caution">
    <text evidence="8">The sequence shown here is derived from an EMBL/GenBank/DDBJ whole genome shotgun (WGS) entry which is preliminary data.</text>
</comment>
<feature type="transmembrane region" description="Helical" evidence="7">
    <location>
        <begin position="160"/>
        <end position="183"/>
    </location>
</feature>
<dbReference type="AlphaFoldDB" id="A0A109BEQ2"/>
<keyword evidence="8" id="KW-0969">Cilium</keyword>
<dbReference type="EMBL" id="LMTR01000065">
    <property type="protein sequence ID" value="KWT67433.1"/>
    <property type="molecule type" value="Genomic_DNA"/>
</dbReference>
<dbReference type="GO" id="GO:0006605">
    <property type="term" value="P:protein targeting"/>
    <property type="evidence" value="ECO:0007669"/>
    <property type="project" value="InterPro"/>
</dbReference>
<reference evidence="8 9" key="1">
    <citation type="submission" date="2015-10" db="EMBL/GenBank/DDBJ databases">
        <title>Transcriptomic analysis of a linuron degrading triple-species bacterial consortium.</title>
        <authorList>
            <person name="Albers P."/>
        </authorList>
    </citation>
    <scope>NUCLEOTIDE SEQUENCE [LARGE SCALE GENOMIC DNA]</scope>
    <source>
        <strain evidence="8 9">WDL6</strain>
    </source>
</reference>
<comment type="subcellular location">
    <subcellularLocation>
        <location evidence="1">Cell membrane</location>
        <topology evidence="1">Multi-pass membrane protein</topology>
    </subcellularLocation>
</comment>
<evidence type="ECO:0000256" key="4">
    <source>
        <dbReference type="ARBA" id="ARBA00022692"/>
    </source>
</evidence>
<keyword evidence="4 7" id="KW-0812">Transmembrane</keyword>
<keyword evidence="3" id="KW-1003">Cell membrane</keyword>
<dbReference type="PANTHER" id="PTHR30065">
    <property type="entry name" value="FLAGELLAR BIOSYNTHETIC PROTEIN FLIR"/>
    <property type="match status" value="1"/>
</dbReference>
<dbReference type="InterPro" id="IPR002010">
    <property type="entry name" value="T3SS_IM_R"/>
</dbReference>
<comment type="similarity">
    <text evidence="2">Belongs to the FliR/MopE/SpaR family.</text>
</comment>